<sequence length="307" mass="32615">MSGGNYEVLRTAKSALDEGLINDADYDKIKCSFLRAQQIKAGLDAGFIKEEEYANVKRSFLESLSLNAHSSAPGAAAASANGNSAPAVPAPAAARAALQPAPAAPPPPRSSLVQRAEPAAPGVSAMSSPQTSAPPSPVRMGAGAGAIPTNIPNLGGRRPKQAQSKSMSGIAVSEDAVNMYYYLKAKSTYRWASWIINSAGNEVVIAAVGDKDSTYADFVASFPENDCRYGVYDYQFTNSEGYVFNKLVFLNWAPDTARTKAKMMYASTKDFFKGFLDGISVELQASDLDDITEKDIADAVRSSVTRQ</sequence>
<comment type="caution">
    <text evidence="5">The sequence shown here is derived from an EMBL/GenBank/DDBJ whole genome shotgun (WGS) entry which is preliminary data.</text>
</comment>
<dbReference type="Gene3D" id="3.40.20.10">
    <property type="entry name" value="Severin"/>
    <property type="match status" value="1"/>
</dbReference>
<dbReference type="GO" id="GO:0030042">
    <property type="term" value="P:actin filament depolymerization"/>
    <property type="evidence" value="ECO:0007669"/>
    <property type="project" value="InterPro"/>
</dbReference>
<feature type="domain" description="ADF-H" evidence="4">
    <location>
        <begin position="169"/>
        <end position="301"/>
    </location>
</feature>
<dbReference type="InterPro" id="IPR002108">
    <property type="entry name" value="ADF-H"/>
</dbReference>
<accession>A0AAW1S811</accession>
<keyword evidence="2" id="KW-0009">Actin-binding</keyword>
<dbReference type="PANTHER" id="PTHR11913">
    <property type="entry name" value="COFILIN-RELATED"/>
    <property type="match status" value="1"/>
</dbReference>
<feature type="region of interest" description="Disordered" evidence="3">
    <location>
        <begin position="73"/>
        <end position="167"/>
    </location>
</feature>
<evidence type="ECO:0000313" key="5">
    <source>
        <dbReference type="EMBL" id="KAK9842215.1"/>
    </source>
</evidence>
<dbReference type="CDD" id="cd11286">
    <property type="entry name" value="ADF_cofilin_like"/>
    <property type="match status" value="1"/>
</dbReference>
<organism evidence="5 6">
    <name type="scientific">Elliptochloris bilobata</name>
    <dbReference type="NCBI Taxonomy" id="381761"/>
    <lineage>
        <taxon>Eukaryota</taxon>
        <taxon>Viridiplantae</taxon>
        <taxon>Chlorophyta</taxon>
        <taxon>core chlorophytes</taxon>
        <taxon>Trebouxiophyceae</taxon>
        <taxon>Trebouxiophyceae incertae sedis</taxon>
        <taxon>Elliptochloris clade</taxon>
        <taxon>Elliptochloris</taxon>
    </lineage>
</organism>
<dbReference type="AlphaFoldDB" id="A0AAW1S811"/>
<dbReference type="SUPFAM" id="SSF55753">
    <property type="entry name" value="Actin depolymerizing proteins"/>
    <property type="match status" value="1"/>
</dbReference>
<evidence type="ECO:0000256" key="1">
    <source>
        <dbReference type="ARBA" id="ARBA00006844"/>
    </source>
</evidence>
<evidence type="ECO:0000256" key="3">
    <source>
        <dbReference type="SAM" id="MobiDB-lite"/>
    </source>
</evidence>
<evidence type="ECO:0000256" key="2">
    <source>
        <dbReference type="ARBA" id="ARBA00023203"/>
    </source>
</evidence>
<feature type="compositionally biased region" description="Low complexity" evidence="3">
    <location>
        <begin position="73"/>
        <end position="101"/>
    </location>
</feature>
<reference evidence="5 6" key="1">
    <citation type="journal article" date="2024" name="Nat. Commun.">
        <title>Phylogenomics reveals the evolutionary origins of lichenization in chlorophyte algae.</title>
        <authorList>
            <person name="Puginier C."/>
            <person name="Libourel C."/>
            <person name="Otte J."/>
            <person name="Skaloud P."/>
            <person name="Haon M."/>
            <person name="Grisel S."/>
            <person name="Petersen M."/>
            <person name="Berrin J.G."/>
            <person name="Delaux P.M."/>
            <person name="Dal Grande F."/>
            <person name="Keller J."/>
        </authorList>
    </citation>
    <scope>NUCLEOTIDE SEQUENCE [LARGE SCALE GENOMIC DNA]</scope>
    <source>
        <strain evidence="5 6">SAG 245.80</strain>
    </source>
</reference>
<dbReference type="InterPro" id="IPR029006">
    <property type="entry name" value="ADF-H/Gelsolin-like_dom_sf"/>
</dbReference>
<proteinExistence type="inferred from homology"/>
<dbReference type="GO" id="GO:0003779">
    <property type="term" value="F:actin binding"/>
    <property type="evidence" value="ECO:0007669"/>
    <property type="project" value="UniProtKB-KW"/>
</dbReference>
<evidence type="ECO:0000313" key="6">
    <source>
        <dbReference type="Proteomes" id="UP001445335"/>
    </source>
</evidence>
<dbReference type="SMART" id="SM00102">
    <property type="entry name" value="ADF"/>
    <property type="match status" value="1"/>
</dbReference>
<dbReference type="Proteomes" id="UP001445335">
    <property type="component" value="Unassembled WGS sequence"/>
</dbReference>
<gene>
    <name evidence="5" type="ORF">WJX81_000934</name>
</gene>
<keyword evidence="6" id="KW-1185">Reference proteome</keyword>
<comment type="similarity">
    <text evidence="1">Belongs to the actin-binding proteins ADF family.</text>
</comment>
<name>A0AAW1S811_9CHLO</name>
<dbReference type="GO" id="GO:0015629">
    <property type="term" value="C:actin cytoskeleton"/>
    <property type="evidence" value="ECO:0007669"/>
    <property type="project" value="InterPro"/>
</dbReference>
<dbReference type="InterPro" id="IPR017904">
    <property type="entry name" value="ADF/Cofilin"/>
</dbReference>
<evidence type="ECO:0000259" key="4">
    <source>
        <dbReference type="PROSITE" id="PS51263"/>
    </source>
</evidence>
<dbReference type="Pfam" id="PF00241">
    <property type="entry name" value="Cofilin_ADF"/>
    <property type="match status" value="1"/>
</dbReference>
<dbReference type="PROSITE" id="PS51263">
    <property type="entry name" value="ADF_H"/>
    <property type="match status" value="1"/>
</dbReference>
<dbReference type="EMBL" id="JALJOU010000008">
    <property type="protein sequence ID" value="KAK9842215.1"/>
    <property type="molecule type" value="Genomic_DNA"/>
</dbReference>
<protein>
    <recommendedName>
        <fullName evidence="4">ADF-H domain-containing protein</fullName>
    </recommendedName>
</protein>